<proteinExistence type="predicted"/>
<organism evidence="1 3">
    <name type="scientific">Chryseobacterium taihuense</name>
    <dbReference type="NCBI Taxonomy" id="1141221"/>
    <lineage>
        <taxon>Bacteria</taxon>
        <taxon>Pseudomonadati</taxon>
        <taxon>Bacteroidota</taxon>
        <taxon>Flavobacteriia</taxon>
        <taxon>Flavobacteriales</taxon>
        <taxon>Weeksellaceae</taxon>
        <taxon>Chryseobacterium group</taxon>
        <taxon>Chryseobacterium</taxon>
    </lineage>
</organism>
<dbReference type="RefSeq" id="WP_232520458.1">
    <property type="nucleotide sequence ID" value="NZ_LR215974.1"/>
</dbReference>
<accession>A0A4U8WB20</accession>
<dbReference type="SUPFAM" id="SSF158446">
    <property type="entry name" value="IVS-encoded protein-like"/>
    <property type="match status" value="1"/>
</dbReference>
<dbReference type="Pfam" id="PF05635">
    <property type="entry name" value="23S_rRNA_IVP"/>
    <property type="match status" value="1"/>
</dbReference>
<evidence type="ECO:0000313" key="1">
    <source>
        <dbReference type="EMBL" id="VFB03531.1"/>
    </source>
</evidence>
<dbReference type="KEGG" id="ctai:NCTC12078_01546"/>
<dbReference type="InterPro" id="IPR036583">
    <property type="entry name" value="23S_rRNA_IVS_sf"/>
</dbReference>
<gene>
    <name evidence="1" type="ORF">NCTC12078_01546</name>
    <name evidence="2" type="ORF">NCTC12078_01651</name>
</gene>
<dbReference type="InterPro" id="IPR012657">
    <property type="entry name" value="23S_rRNA-intervening_sequence"/>
</dbReference>
<dbReference type="PANTHER" id="PTHR38471:SF2">
    <property type="entry name" value="FOUR HELIX BUNDLE PROTEIN"/>
    <property type="match status" value="1"/>
</dbReference>
<dbReference type="Proteomes" id="UP000290013">
    <property type="component" value="Chromosome"/>
</dbReference>
<dbReference type="PIRSF" id="PIRSF035652">
    <property type="entry name" value="CHP02436"/>
    <property type="match status" value="1"/>
</dbReference>
<reference evidence="1 3" key="1">
    <citation type="submission" date="2019-02" db="EMBL/GenBank/DDBJ databases">
        <authorList>
            <consortium name="Pathogen Informatics"/>
        </authorList>
    </citation>
    <scope>NUCLEOTIDE SEQUENCE [LARGE SCALE GENOMIC DNA]</scope>
    <source>
        <strain evidence="1 3">3012STDY6944375</strain>
    </source>
</reference>
<dbReference type="PANTHER" id="PTHR38471">
    <property type="entry name" value="FOUR HELIX BUNDLE PROTEIN"/>
    <property type="match status" value="1"/>
</dbReference>
<protein>
    <submittedName>
        <fullName evidence="1">Four helix bundle protein</fullName>
    </submittedName>
</protein>
<dbReference type="EMBL" id="LR215974">
    <property type="protein sequence ID" value="VFB03635.1"/>
    <property type="molecule type" value="Genomic_DNA"/>
</dbReference>
<evidence type="ECO:0000313" key="2">
    <source>
        <dbReference type="EMBL" id="VFB03635.1"/>
    </source>
</evidence>
<dbReference type="Gene3D" id="1.20.1440.60">
    <property type="entry name" value="23S rRNA-intervening sequence"/>
    <property type="match status" value="1"/>
</dbReference>
<dbReference type="AlphaFoldDB" id="A0A4U8WB20"/>
<dbReference type="EMBL" id="LR215974">
    <property type="protein sequence ID" value="VFB03531.1"/>
    <property type="molecule type" value="Genomic_DNA"/>
</dbReference>
<name>A0A4U8WB20_9FLAO</name>
<sequence>MKSEEIRMSNGRKMNEEMRVKREKKNFLKEKSFLFSIEMVSLYKKLILNKEWVISKQLLRSGTAVGALIREAEFAQSTADFISKLSIALKEANEAQYWLELLNRTQYLDERIFHQYHQQNDELISMLVASIKTSKQKLNR</sequence>
<dbReference type="KEGG" id="ctai:NCTC12078_01651"/>
<evidence type="ECO:0000313" key="3">
    <source>
        <dbReference type="Proteomes" id="UP000290013"/>
    </source>
</evidence>
<dbReference type="NCBIfam" id="TIGR02436">
    <property type="entry name" value="four helix bundle protein"/>
    <property type="match status" value="1"/>
</dbReference>